<dbReference type="HAMAP" id="MF_00605">
    <property type="entry name" value="TrmD"/>
    <property type="match status" value="1"/>
</dbReference>
<keyword evidence="7 15" id="KW-0963">Cytoplasm</keyword>
<evidence type="ECO:0000256" key="17">
    <source>
        <dbReference type="RuleBase" id="RU003464"/>
    </source>
</evidence>
<evidence type="ECO:0000256" key="12">
    <source>
        <dbReference type="ARBA" id="ARBA00029736"/>
    </source>
</evidence>
<reference evidence="19" key="1">
    <citation type="submission" date="2021-10" db="EMBL/GenBank/DDBJ databases">
        <title>Anaerobic single-cell dispensing facilitates the cultivation of human gut bacteria.</title>
        <authorList>
            <person name="Afrizal A."/>
        </authorList>
    </citation>
    <scope>NUCLEOTIDE SEQUENCE</scope>
    <source>
        <strain evidence="19">CLA-AA-H250</strain>
    </source>
</reference>
<accession>A0AAE3DHV5</accession>
<evidence type="ECO:0000256" key="14">
    <source>
        <dbReference type="ARBA" id="ARBA00047783"/>
    </source>
</evidence>
<keyword evidence="10 15" id="KW-0949">S-adenosyl-L-methionine</keyword>
<dbReference type="InterPro" id="IPR029028">
    <property type="entry name" value="Alpha/beta_knot_MTases"/>
</dbReference>
<dbReference type="Gene3D" id="1.10.1270.20">
    <property type="entry name" value="tRNA(m1g37)methyltransferase, domain 2"/>
    <property type="match status" value="1"/>
</dbReference>
<dbReference type="GO" id="GO:0002939">
    <property type="term" value="P:tRNA N1-guanine methylation"/>
    <property type="evidence" value="ECO:0007669"/>
    <property type="project" value="TreeGrafter"/>
</dbReference>
<evidence type="ECO:0000256" key="15">
    <source>
        <dbReference type="HAMAP-Rule" id="MF_00605"/>
    </source>
</evidence>
<dbReference type="InterPro" id="IPR016009">
    <property type="entry name" value="tRNA_MeTrfase_TRMD/TRM10"/>
</dbReference>
<dbReference type="FunFam" id="1.10.1270.20:FF:000001">
    <property type="entry name" value="tRNA (guanine-N(1)-)-methyltransferase"/>
    <property type="match status" value="1"/>
</dbReference>
<evidence type="ECO:0000256" key="13">
    <source>
        <dbReference type="ARBA" id="ARBA00033392"/>
    </source>
</evidence>
<keyword evidence="11 15" id="KW-0819">tRNA processing</keyword>
<dbReference type="CDD" id="cd18080">
    <property type="entry name" value="TrmD-like"/>
    <property type="match status" value="1"/>
</dbReference>
<keyword evidence="9 15" id="KW-0808">Transferase</keyword>
<dbReference type="EC" id="2.1.1.228" evidence="5 15"/>
<comment type="catalytic activity">
    <reaction evidence="14 15 17">
        <text>guanosine(37) in tRNA + S-adenosyl-L-methionine = N(1)-methylguanosine(37) in tRNA + S-adenosyl-L-homocysteine + H(+)</text>
        <dbReference type="Rhea" id="RHEA:36899"/>
        <dbReference type="Rhea" id="RHEA-COMP:10145"/>
        <dbReference type="Rhea" id="RHEA-COMP:10147"/>
        <dbReference type="ChEBI" id="CHEBI:15378"/>
        <dbReference type="ChEBI" id="CHEBI:57856"/>
        <dbReference type="ChEBI" id="CHEBI:59789"/>
        <dbReference type="ChEBI" id="CHEBI:73542"/>
        <dbReference type="ChEBI" id="CHEBI:74269"/>
        <dbReference type="EC" id="2.1.1.228"/>
    </reaction>
</comment>
<dbReference type="Proteomes" id="UP001199424">
    <property type="component" value="Unassembled WGS sequence"/>
</dbReference>
<feature type="domain" description="tRNA methyltransferase TRMD/TRM10-type" evidence="18">
    <location>
        <begin position="1"/>
        <end position="226"/>
    </location>
</feature>
<gene>
    <name evidence="15 19" type="primary">trmD</name>
    <name evidence="19" type="ORF">LKD31_02750</name>
</gene>
<dbReference type="EMBL" id="JAJEQC010000002">
    <property type="protein sequence ID" value="MCC2135932.1"/>
    <property type="molecule type" value="Genomic_DNA"/>
</dbReference>
<evidence type="ECO:0000259" key="18">
    <source>
        <dbReference type="Pfam" id="PF01746"/>
    </source>
</evidence>
<evidence type="ECO:0000256" key="8">
    <source>
        <dbReference type="ARBA" id="ARBA00022603"/>
    </source>
</evidence>
<evidence type="ECO:0000313" key="20">
    <source>
        <dbReference type="Proteomes" id="UP001199424"/>
    </source>
</evidence>
<evidence type="ECO:0000256" key="1">
    <source>
        <dbReference type="ARBA" id="ARBA00002634"/>
    </source>
</evidence>
<dbReference type="InterPro" id="IPR029026">
    <property type="entry name" value="tRNA_m1G_MTases_N"/>
</dbReference>
<dbReference type="InterPro" id="IPR002649">
    <property type="entry name" value="tRNA_m1G_MeTrfase_TrmD"/>
</dbReference>
<comment type="subunit">
    <text evidence="4 15 17">Homodimer.</text>
</comment>
<organism evidence="19 20">
    <name type="scientific">Hominenteromicrobium mulieris</name>
    <dbReference type="NCBI Taxonomy" id="2885357"/>
    <lineage>
        <taxon>Bacteria</taxon>
        <taxon>Bacillati</taxon>
        <taxon>Bacillota</taxon>
        <taxon>Clostridia</taxon>
        <taxon>Eubacteriales</taxon>
        <taxon>Oscillospiraceae</taxon>
        <taxon>Hominenteromicrobium</taxon>
    </lineage>
</organism>
<dbReference type="PANTHER" id="PTHR46417">
    <property type="entry name" value="TRNA (GUANINE-N(1)-)-METHYLTRANSFERASE"/>
    <property type="match status" value="1"/>
</dbReference>
<sequence>MRIDIVTLFPEMCENILNESIIGRARARGYLQVCCHQLRDHGEGVHKRVDDCTFGGGKGMLLMAQPIAKAFDEIIEQTAVRPHIVYMSPRGRVLDQEKVKELAKNENIIVLCGHYEGVDERVLEEYDVEEISIGDFVLTGGELPAVILTDAVARMLPGVLSEDVCFEEESHYDGLLEYPQYTRPSAWRGREVPQVLLNGHHEKIKKWRREQSLKVTQKARPDLFEKAELTAEEKRAFGRK</sequence>
<keyword evidence="20" id="KW-1185">Reference proteome</keyword>
<comment type="subcellular location">
    <subcellularLocation>
        <location evidence="2 15 17">Cytoplasm</location>
    </subcellularLocation>
</comment>
<feature type="binding site" evidence="15 16">
    <location>
        <begin position="133"/>
        <end position="138"/>
    </location>
    <ligand>
        <name>S-adenosyl-L-methionine</name>
        <dbReference type="ChEBI" id="CHEBI:59789"/>
    </ligand>
</feature>
<dbReference type="AlphaFoldDB" id="A0AAE3DHV5"/>
<dbReference type="NCBIfam" id="NF000648">
    <property type="entry name" value="PRK00026.1"/>
    <property type="match status" value="1"/>
</dbReference>
<evidence type="ECO:0000256" key="5">
    <source>
        <dbReference type="ARBA" id="ARBA00012807"/>
    </source>
</evidence>
<comment type="caution">
    <text evidence="19">The sequence shown here is derived from an EMBL/GenBank/DDBJ whole genome shotgun (WGS) entry which is preliminary data.</text>
</comment>
<keyword evidence="8 15" id="KW-0489">Methyltransferase</keyword>
<dbReference type="SUPFAM" id="SSF75217">
    <property type="entry name" value="alpha/beta knot"/>
    <property type="match status" value="1"/>
</dbReference>
<protein>
    <recommendedName>
        <fullName evidence="6 15">tRNA (guanine-N(1)-)-methyltransferase</fullName>
        <ecNumber evidence="5 15">2.1.1.228</ecNumber>
    </recommendedName>
    <alternativeName>
        <fullName evidence="12 15">M1G-methyltransferase</fullName>
    </alternativeName>
    <alternativeName>
        <fullName evidence="13 15">tRNA [GM37] methyltransferase</fullName>
    </alternativeName>
</protein>
<evidence type="ECO:0000256" key="11">
    <source>
        <dbReference type="ARBA" id="ARBA00022694"/>
    </source>
</evidence>
<dbReference type="NCBIfam" id="TIGR00088">
    <property type="entry name" value="trmD"/>
    <property type="match status" value="1"/>
</dbReference>
<evidence type="ECO:0000313" key="19">
    <source>
        <dbReference type="EMBL" id="MCC2135932.1"/>
    </source>
</evidence>
<dbReference type="RefSeq" id="WP_308448525.1">
    <property type="nucleotide sequence ID" value="NZ_JAJEQC010000002.1"/>
</dbReference>
<evidence type="ECO:0000256" key="2">
    <source>
        <dbReference type="ARBA" id="ARBA00004496"/>
    </source>
</evidence>
<dbReference type="GO" id="GO:0052906">
    <property type="term" value="F:tRNA (guanine(37)-N1)-methyltransferase activity"/>
    <property type="evidence" value="ECO:0007669"/>
    <property type="project" value="UniProtKB-UniRule"/>
</dbReference>
<evidence type="ECO:0000256" key="16">
    <source>
        <dbReference type="PIRSR" id="PIRSR000386-1"/>
    </source>
</evidence>
<dbReference type="GO" id="GO:0005829">
    <property type="term" value="C:cytosol"/>
    <property type="evidence" value="ECO:0007669"/>
    <property type="project" value="TreeGrafter"/>
</dbReference>
<dbReference type="Gene3D" id="3.40.1280.10">
    <property type="match status" value="1"/>
</dbReference>
<evidence type="ECO:0000256" key="9">
    <source>
        <dbReference type="ARBA" id="ARBA00022679"/>
    </source>
</evidence>
<feature type="binding site" evidence="15 16">
    <location>
        <position position="113"/>
    </location>
    <ligand>
        <name>S-adenosyl-L-methionine</name>
        <dbReference type="ChEBI" id="CHEBI:59789"/>
    </ligand>
</feature>
<dbReference type="FunFam" id="3.40.1280.10:FF:000001">
    <property type="entry name" value="tRNA (guanine-N(1)-)-methyltransferase"/>
    <property type="match status" value="1"/>
</dbReference>
<evidence type="ECO:0000256" key="3">
    <source>
        <dbReference type="ARBA" id="ARBA00007630"/>
    </source>
</evidence>
<comment type="function">
    <text evidence="1 15 17">Specifically methylates guanosine-37 in various tRNAs.</text>
</comment>
<evidence type="ECO:0000256" key="7">
    <source>
        <dbReference type="ARBA" id="ARBA00022490"/>
    </source>
</evidence>
<comment type="similarity">
    <text evidence="3 15 17">Belongs to the RNA methyltransferase TrmD family.</text>
</comment>
<evidence type="ECO:0000256" key="4">
    <source>
        <dbReference type="ARBA" id="ARBA00011738"/>
    </source>
</evidence>
<evidence type="ECO:0000256" key="10">
    <source>
        <dbReference type="ARBA" id="ARBA00022691"/>
    </source>
</evidence>
<name>A0AAE3DHV5_9FIRM</name>
<dbReference type="PANTHER" id="PTHR46417:SF1">
    <property type="entry name" value="TRNA (GUANINE-N(1)-)-METHYLTRANSFERASE"/>
    <property type="match status" value="1"/>
</dbReference>
<proteinExistence type="inferred from homology"/>
<dbReference type="Pfam" id="PF01746">
    <property type="entry name" value="tRNA_m1G_MT"/>
    <property type="match status" value="1"/>
</dbReference>
<dbReference type="PIRSF" id="PIRSF000386">
    <property type="entry name" value="tRNA_mtase"/>
    <property type="match status" value="1"/>
</dbReference>
<evidence type="ECO:0000256" key="6">
    <source>
        <dbReference type="ARBA" id="ARBA00014679"/>
    </source>
</evidence>
<dbReference type="InterPro" id="IPR023148">
    <property type="entry name" value="tRNA_m1G_MeTrfase_C_sf"/>
</dbReference>